<dbReference type="InterPro" id="IPR015424">
    <property type="entry name" value="PyrdxlP-dep_Trfase"/>
</dbReference>
<protein>
    <submittedName>
        <fullName evidence="8">L-threonine aldolase</fullName>
    </submittedName>
</protein>
<dbReference type="Gene3D" id="3.40.640.10">
    <property type="entry name" value="Type I PLP-dependent aspartate aminotransferase-like (Major domain)"/>
    <property type="match status" value="1"/>
</dbReference>
<evidence type="ECO:0000313" key="9">
    <source>
        <dbReference type="Proteomes" id="UP000192472"/>
    </source>
</evidence>
<accession>A0A1W2GMH2</accession>
<dbReference type="EMBL" id="FWYF01000004">
    <property type="protein sequence ID" value="SMD37863.1"/>
    <property type="molecule type" value="Genomic_DNA"/>
</dbReference>
<evidence type="ECO:0000259" key="7">
    <source>
        <dbReference type="Pfam" id="PF01212"/>
    </source>
</evidence>
<gene>
    <name evidence="8" type="ORF">SAMN04488029_3502</name>
</gene>
<keyword evidence="9" id="KW-1185">Reference proteome</keyword>
<keyword evidence="6" id="KW-0175">Coiled coil</keyword>
<evidence type="ECO:0000256" key="4">
    <source>
        <dbReference type="ARBA" id="ARBA00023239"/>
    </source>
</evidence>
<proteinExistence type="inferred from homology"/>
<evidence type="ECO:0000256" key="5">
    <source>
        <dbReference type="PIRSR" id="PIRSR017617-1"/>
    </source>
</evidence>
<dbReference type="STRING" id="692418.SAMN04488029_3502"/>
<keyword evidence="3" id="KW-0663">Pyridoxal phosphate</keyword>
<dbReference type="InterPro" id="IPR015422">
    <property type="entry name" value="PyrdxlP-dep_Trfase_small"/>
</dbReference>
<organism evidence="8 9">
    <name type="scientific">Reichenbachiella faecimaris</name>
    <dbReference type="NCBI Taxonomy" id="692418"/>
    <lineage>
        <taxon>Bacteria</taxon>
        <taxon>Pseudomonadati</taxon>
        <taxon>Bacteroidota</taxon>
        <taxon>Cytophagia</taxon>
        <taxon>Cytophagales</taxon>
        <taxon>Reichenbachiellaceae</taxon>
        <taxon>Reichenbachiella</taxon>
    </lineage>
</organism>
<evidence type="ECO:0000256" key="2">
    <source>
        <dbReference type="ARBA" id="ARBA00006966"/>
    </source>
</evidence>
<feature type="coiled-coil region" evidence="6">
    <location>
        <begin position="242"/>
        <end position="269"/>
    </location>
</feature>
<dbReference type="InterPro" id="IPR015421">
    <property type="entry name" value="PyrdxlP-dep_Trfase_major"/>
</dbReference>
<dbReference type="InterPro" id="IPR023603">
    <property type="entry name" value="Low_specificity_L-TA-like"/>
</dbReference>
<evidence type="ECO:0000256" key="6">
    <source>
        <dbReference type="SAM" id="Coils"/>
    </source>
</evidence>
<dbReference type="InterPro" id="IPR001597">
    <property type="entry name" value="ArAA_b-elim_lyase/Thr_aldolase"/>
</dbReference>
<dbReference type="Pfam" id="PF01212">
    <property type="entry name" value="Beta_elim_lyase"/>
    <property type="match status" value="1"/>
</dbReference>
<comment type="similarity">
    <text evidence="2">Belongs to the threonine aldolase family.</text>
</comment>
<dbReference type="RefSeq" id="WP_084374139.1">
    <property type="nucleotide sequence ID" value="NZ_FWYF01000004.1"/>
</dbReference>
<dbReference type="GO" id="GO:0006567">
    <property type="term" value="P:L-threonine catabolic process"/>
    <property type="evidence" value="ECO:0007669"/>
    <property type="project" value="TreeGrafter"/>
</dbReference>
<dbReference type="SUPFAM" id="SSF53383">
    <property type="entry name" value="PLP-dependent transferases"/>
    <property type="match status" value="1"/>
</dbReference>
<dbReference type="FunFam" id="3.40.640.10:FF:000030">
    <property type="entry name" value="Low-specificity L-threonine aldolase"/>
    <property type="match status" value="1"/>
</dbReference>
<evidence type="ECO:0000313" key="8">
    <source>
        <dbReference type="EMBL" id="SMD37863.1"/>
    </source>
</evidence>
<dbReference type="GO" id="GO:0006545">
    <property type="term" value="P:glycine biosynthetic process"/>
    <property type="evidence" value="ECO:0007669"/>
    <property type="project" value="TreeGrafter"/>
</dbReference>
<dbReference type="PANTHER" id="PTHR48097:SF9">
    <property type="entry name" value="L-THREONINE ALDOLASE"/>
    <property type="match status" value="1"/>
</dbReference>
<dbReference type="Proteomes" id="UP000192472">
    <property type="component" value="Unassembled WGS sequence"/>
</dbReference>
<reference evidence="8 9" key="1">
    <citation type="submission" date="2017-04" db="EMBL/GenBank/DDBJ databases">
        <authorList>
            <person name="Afonso C.L."/>
            <person name="Miller P.J."/>
            <person name="Scott M.A."/>
            <person name="Spackman E."/>
            <person name="Goraichik I."/>
            <person name="Dimitrov K.M."/>
            <person name="Suarez D.L."/>
            <person name="Swayne D.E."/>
        </authorList>
    </citation>
    <scope>NUCLEOTIDE SEQUENCE [LARGE SCALE GENOMIC DNA]</scope>
    <source>
        <strain evidence="8 9">DSM 26133</strain>
    </source>
</reference>
<dbReference type="NCBIfam" id="NF041359">
    <property type="entry name" value="GntG_guanitoxin"/>
    <property type="match status" value="1"/>
</dbReference>
<dbReference type="Gene3D" id="3.90.1150.10">
    <property type="entry name" value="Aspartate Aminotransferase, domain 1"/>
    <property type="match status" value="1"/>
</dbReference>
<dbReference type="PANTHER" id="PTHR48097">
    <property type="entry name" value="L-THREONINE ALDOLASE-RELATED"/>
    <property type="match status" value="1"/>
</dbReference>
<dbReference type="AlphaFoldDB" id="A0A1W2GMH2"/>
<feature type="domain" description="Aromatic amino acid beta-eliminating lyase/threonine aldolase" evidence="7">
    <location>
        <begin position="4"/>
        <end position="287"/>
    </location>
</feature>
<dbReference type="PIRSF" id="PIRSF017617">
    <property type="entry name" value="Thr_aldolase"/>
    <property type="match status" value="1"/>
</dbReference>
<dbReference type="GO" id="GO:0008732">
    <property type="term" value="F:L-allo-threonine aldolase activity"/>
    <property type="evidence" value="ECO:0007669"/>
    <property type="project" value="TreeGrafter"/>
</dbReference>
<comment type="cofactor">
    <cofactor evidence="1">
        <name>pyridoxal 5'-phosphate</name>
        <dbReference type="ChEBI" id="CHEBI:597326"/>
    </cofactor>
</comment>
<name>A0A1W2GMH2_REIFA</name>
<feature type="modified residue" description="N6-(pyridoxal phosphate)lysine" evidence="5">
    <location>
        <position position="200"/>
    </location>
</feature>
<keyword evidence="4" id="KW-0456">Lyase</keyword>
<dbReference type="OrthoDB" id="9774495at2"/>
<sequence>MTIDLRSDTVTKPSDEMLQAMMAAEVGDDVFGEDPTILMLENKIAKYFGKEAALFCPSGTMTNQIAIRINTQPQDEIICDQTSHIYNYEGGGAAYNSMVSMKLLCGDLGRFTANDVKENINPDDIHYARTSMIALENTVNKGGGSVFPLDVIKDIAKVAVEKKLKMHLDGARVFNALVKTGEKPVDHGKCFHTMSVCFSKGLGAPVGSALLGSKEAIARAKRVRKVLGGGMRQAGYLAAACIYALENNVQRLKDDHRRANQLANMFEDKMYVENIISAGTNIVIVSIAKDKSVSDLLNAWKKKGLLAVPFGPNDIRLVTHLNFTDDMLQKVTEVLA</sequence>
<evidence type="ECO:0000256" key="1">
    <source>
        <dbReference type="ARBA" id="ARBA00001933"/>
    </source>
</evidence>
<dbReference type="GO" id="GO:0005829">
    <property type="term" value="C:cytosol"/>
    <property type="evidence" value="ECO:0007669"/>
    <property type="project" value="TreeGrafter"/>
</dbReference>
<evidence type="ECO:0000256" key="3">
    <source>
        <dbReference type="ARBA" id="ARBA00022898"/>
    </source>
</evidence>